<dbReference type="Proteomes" id="UP001432202">
    <property type="component" value="Chromosome"/>
</dbReference>
<accession>A0AAX4L5K1</accession>
<dbReference type="EMBL" id="CP146016">
    <property type="protein sequence ID" value="WWQ61611.1"/>
    <property type="molecule type" value="Genomic_DNA"/>
</dbReference>
<dbReference type="AlphaFoldDB" id="A0AAX4L5K1"/>
<reference evidence="1 2" key="1">
    <citation type="submission" date="2024-02" db="EMBL/GenBank/DDBJ databases">
        <title>STSV induces naive adaptation in Sulfolobus.</title>
        <authorList>
            <person name="Xiang X."/>
            <person name="Song M."/>
        </authorList>
    </citation>
    <scope>NUCLEOTIDE SEQUENCE [LARGE SCALE GENOMIC DNA]</scope>
    <source>
        <strain evidence="1 2">RT2</strain>
    </source>
</reference>
<keyword evidence="2" id="KW-1185">Reference proteome</keyword>
<gene>
    <name evidence="1" type="ORF">V6M85_05940</name>
</gene>
<name>A0AAX4L5K1_9CREN</name>
<protein>
    <submittedName>
        <fullName evidence="1">Uncharacterized protein</fullName>
    </submittedName>
</protein>
<proteinExistence type="predicted"/>
<organism evidence="1 2">
    <name type="scientific">Sulfolobus tengchongensis</name>
    <dbReference type="NCBI Taxonomy" id="207809"/>
    <lineage>
        <taxon>Archaea</taxon>
        <taxon>Thermoproteota</taxon>
        <taxon>Thermoprotei</taxon>
        <taxon>Sulfolobales</taxon>
        <taxon>Sulfolobaceae</taxon>
        <taxon>Sulfolobus</taxon>
    </lineage>
</organism>
<sequence length="192" mass="21882">MTLESRPWRIGSDVWEKLDEICVKLKMKKSYNCTDTIIQNASDLIMEDINITDSSVKNALIGIKYLINSNIFYSLISNMNNDNSYKEIANLLLSFINGKTQKATLFLTENSDSCTERSLLENIIRSLVFILGDNVRLLVDGKTKFEIVPTTENPNIIKFLKVITEAFKENFSILELENSCDKDHICIKLALC</sequence>
<evidence type="ECO:0000313" key="2">
    <source>
        <dbReference type="Proteomes" id="UP001432202"/>
    </source>
</evidence>
<dbReference type="RefSeq" id="WP_338604221.1">
    <property type="nucleotide sequence ID" value="NZ_CP146016.1"/>
</dbReference>
<dbReference type="GeneID" id="89336290"/>
<evidence type="ECO:0000313" key="1">
    <source>
        <dbReference type="EMBL" id="WWQ61611.1"/>
    </source>
</evidence>